<reference evidence="1 2" key="1">
    <citation type="journal article" date="2016" name="Nat. Commun.">
        <title>Thousands of microbial genomes shed light on interconnected biogeochemical processes in an aquifer system.</title>
        <authorList>
            <person name="Anantharaman K."/>
            <person name="Brown C.T."/>
            <person name="Hug L.A."/>
            <person name="Sharon I."/>
            <person name="Castelle C.J."/>
            <person name="Probst A.J."/>
            <person name="Thomas B.C."/>
            <person name="Singh A."/>
            <person name="Wilkins M.J."/>
            <person name="Karaoz U."/>
            <person name="Brodie E.L."/>
            <person name="Williams K.H."/>
            <person name="Hubbard S.S."/>
            <person name="Banfield J.F."/>
        </authorList>
    </citation>
    <scope>NUCLEOTIDE SEQUENCE [LARGE SCALE GENOMIC DNA]</scope>
</reference>
<evidence type="ECO:0000313" key="2">
    <source>
        <dbReference type="Proteomes" id="UP000177006"/>
    </source>
</evidence>
<protein>
    <submittedName>
        <fullName evidence="1">Uncharacterized protein</fullName>
    </submittedName>
</protein>
<evidence type="ECO:0000313" key="1">
    <source>
        <dbReference type="EMBL" id="OGD63887.1"/>
    </source>
</evidence>
<dbReference type="Proteomes" id="UP000177006">
    <property type="component" value="Unassembled WGS sequence"/>
</dbReference>
<sequence length="84" mass="9298">MVEIVNVVASEVEPEAKVTVSYAEPPLLTTIIAPDVDEAKWAIAVGADVMALTFNTVGTICETIMQESRDSMAWRQERWARICE</sequence>
<dbReference type="EMBL" id="MEZK01000003">
    <property type="protein sequence ID" value="OGD63887.1"/>
    <property type="molecule type" value="Genomic_DNA"/>
</dbReference>
<proteinExistence type="predicted"/>
<dbReference type="AlphaFoldDB" id="A0A1F5E8Z2"/>
<accession>A0A1F5E8Z2</accession>
<comment type="caution">
    <text evidence="1">The sequence shown here is derived from an EMBL/GenBank/DDBJ whole genome shotgun (WGS) entry which is preliminary data.</text>
</comment>
<dbReference type="STRING" id="1797457.A2160_01490"/>
<gene>
    <name evidence="1" type="ORF">A2160_01490</name>
</gene>
<name>A0A1F5E8Z2_9BACT</name>
<organism evidence="1 2">
    <name type="scientific">Candidatus Beckwithbacteria bacterium RBG_13_42_9</name>
    <dbReference type="NCBI Taxonomy" id="1797457"/>
    <lineage>
        <taxon>Bacteria</taxon>
        <taxon>Candidatus Beckwithiibacteriota</taxon>
    </lineage>
</organism>